<feature type="chain" id="PRO_5036775917" evidence="1">
    <location>
        <begin position="31"/>
        <end position="175"/>
    </location>
</feature>
<evidence type="ECO:0000313" key="3">
    <source>
        <dbReference type="Proteomes" id="UP000633219"/>
    </source>
</evidence>
<sequence>MRNGPLFPSLARIALPVLFWLAAICHGSTAASSLDGKTYIIQMSSSQASSGYASYLVPPLAKALNKAGLKSKGGPGADLAINIVTNSDVGQWMTTTSGKEWLYTVKITVGISPEDYEIPYEGTPQFGAEVTLLTPNGDREDELVCLIDLATKNAIAHYKPTGLHKSSGQACLRKQ</sequence>
<protein>
    <submittedName>
        <fullName evidence="2">Uncharacterized protein</fullName>
    </submittedName>
</protein>
<evidence type="ECO:0000256" key="1">
    <source>
        <dbReference type="SAM" id="SignalP"/>
    </source>
</evidence>
<dbReference type="AlphaFoldDB" id="A0A937CN11"/>
<name>A0A937CN11_9HYPH</name>
<dbReference type="RefSeq" id="WP_201651919.1">
    <property type="nucleotide sequence ID" value="NZ_JAEQNC010000001.1"/>
</dbReference>
<feature type="signal peptide" evidence="1">
    <location>
        <begin position="1"/>
        <end position="30"/>
    </location>
</feature>
<gene>
    <name evidence="2" type="ORF">JJB09_01105</name>
</gene>
<proteinExistence type="predicted"/>
<dbReference type="EMBL" id="JAEQNC010000001">
    <property type="protein sequence ID" value="MBL0370613.1"/>
    <property type="molecule type" value="Genomic_DNA"/>
</dbReference>
<dbReference type="Proteomes" id="UP000633219">
    <property type="component" value="Unassembled WGS sequence"/>
</dbReference>
<keyword evidence="1" id="KW-0732">Signal</keyword>
<organism evidence="2 3">
    <name type="scientific">Rhizobium setariae</name>
    <dbReference type="NCBI Taxonomy" id="2801340"/>
    <lineage>
        <taxon>Bacteria</taxon>
        <taxon>Pseudomonadati</taxon>
        <taxon>Pseudomonadota</taxon>
        <taxon>Alphaproteobacteria</taxon>
        <taxon>Hyphomicrobiales</taxon>
        <taxon>Rhizobiaceae</taxon>
        <taxon>Rhizobium/Agrobacterium group</taxon>
        <taxon>Rhizobium</taxon>
    </lineage>
</organism>
<keyword evidence="3" id="KW-1185">Reference proteome</keyword>
<accession>A0A937CN11</accession>
<comment type="caution">
    <text evidence="2">The sequence shown here is derived from an EMBL/GenBank/DDBJ whole genome shotgun (WGS) entry which is preliminary data.</text>
</comment>
<evidence type="ECO:0000313" key="2">
    <source>
        <dbReference type="EMBL" id="MBL0370613.1"/>
    </source>
</evidence>
<reference evidence="2" key="1">
    <citation type="submission" date="2021-01" db="EMBL/GenBank/DDBJ databases">
        <title>Rhizobium sp. strain KVB221 16S ribosomal RNA gene Genome sequencing and assembly.</title>
        <authorList>
            <person name="Kang M."/>
        </authorList>
    </citation>
    <scope>NUCLEOTIDE SEQUENCE</scope>
    <source>
        <strain evidence="2">KVB221</strain>
    </source>
</reference>